<dbReference type="EMBL" id="BQKI01000084">
    <property type="protein sequence ID" value="GJN32338.1"/>
    <property type="molecule type" value="Genomic_DNA"/>
</dbReference>
<reference evidence="1" key="2">
    <citation type="submission" date="2021-12" db="EMBL/GenBank/DDBJ databases">
        <title>Resequencing data analysis of finger millet.</title>
        <authorList>
            <person name="Hatakeyama M."/>
            <person name="Aluri S."/>
            <person name="Balachadran M.T."/>
            <person name="Sivarajan S.R."/>
            <person name="Poveda L."/>
            <person name="Shimizu-Inatsugi R."/>
            <person name="Schlapbach R."/>
            <person name="Sreeman S.M."/>
            <person name="Shimizu K.K."/>
        </authorList>
    </citation>
    <scope>NUCLEOTIDE SEQUENCE</scope>
</reference>
<comment type="caution">
    <text evidence="1">The sequence shown here is derived from an EMBL/GenBank/DDBJ whole genome shotgun (WGS) entry which is preliminary data.</text>
</comment>
<evidence type="ECO:0000313" key="2">
    <source>
        <dbReference type="Proteomes" id="UP001054889"/>
    </source>
</evidence>
<reference evidence="1" key="1">
    <citation type="journal article" date="2018" name="DNA Res.">
        <title>Multiple hybrid de novo genome assembly of finger millet, an orphan allotetraploid crop.</title>
        <authorList>
            <person name="Hatakeyama M."/>
            <person name="Aluri S."/>
            <person name="Balachadran M.T."/>
            <person name="Sivarajan S.R."/>
            <person name="Patrignani A."/>
            <person name="Gruter S."/>
            <person name="Poveda L."/>
            <person name="Shimizu-Inatsugi R."/>
            <person name="Baeten J."/>
            <person name="Francoijs K.J."/>
            <person name="Nataraja K.N."/>
            <person name="Reddy Y.A.N."/>
            <person name="Phadnis S."/>
            <person name="Ravikumar R.L."/>
            <person name="Schlapbach R."/>
            <person name="Sreeman S.M."/>
            <person name="Shimizu K.K."/>
        </authorList>
    </citation>
    <scope>NUCLEOTIDE SEQUENCE</scope>
</reference>
<keyword evidence="2" id="KW-1185">Reference proteome</keyword>
<proteinExistence type="predicted"/>
<organism evidence="1 2">
    <name type="scientific">Eleusine coracana subsp. coracana</name>
    <dbReference type="NCBI Taxonomy" id="191504"/>
    <lineage>
        <taxon>Eukaryota</taxon>
        <taxon>Viridiplantae</taxon>
        <taxon>Streptophyta</taxon>
        <taxon>Embryophyta</taxon>
        <taxon>Tracheophyta</taxon>
        <taxon>Spermatophyta</taxon>
        <taxon>Magnoliopsida</taxon>
        <taxon>Liliopsida</taxon>
        <taxon>Poales</taxon>
        <taxon>Poaceae</taxon>
        <taxon>PACMAD clade</taxon>
        <taxon>Chloridoideae</taxon>
        <taxon>Cynodonteae</taxon>
        <taxon>Eleusininae</taxon>
        <taxon>Eleusine</taxon>
    </lineage>
</organism>
<name>A0AAV5F9K8_ELECO</name>
<accession>A0AAV5F9K8</accession>
<gene>
    <name evidence="1" type="primary">gb20838</name>
    <name evidence="1" type="ORF">PR202_gb20838</name>
</gene>
<protein>
    <submittedName>
        <fullName evidence="1">Uncharacterized protein</fullName>
    </submittedName>
</protein>
<dbReference type="AlphaFoldDB" id="A0AAV5F9K8"/>
<sequence length="106" mass="10838">MAPQRWESNDTSGLGPAAALEEEEAALGLVDVAVAAADLANDLQRVRGGGGSDGALEEARGKIRDSAATEEMRDAAARHRDMVSRALASLVLRKPLSAAAGGGGER</sequence>
<evidence type="ECO:0000313" key="1">
    <source>
        <dbReference type="EMBL" id="GJN32338.1"/>
    </source>
</evidence>
<dbReference type="Proteomes" id="UP001054889">
    <property type="component" value="Unassembled WGS sequence"/>
</dbReference>